<evidence type="ECO:0000256" key="3">
    <source>
        <dbReference type="ARBA" id="ARBA00022840"/>
    </source>
</evidence>
<dbReference type="PROSITE" id="PS51219">
    <property type="entry name" value="DPCK"/>
    <property type="match status" value="1"/>
</dbReference>
<dbReference type="RefSeq" id="WP_088525737.1">
    <property type="nucleotide sequence ID" value="NZ_NGUP01000003.1"/>
</dbReference>
<dbReference type="AlphaFoldDB" id="A0A254Q003"/>
<reference evidence="7 8" key="1">
    <citation type="submission" date="2017-05" db="EMBL/GenBank/DDBJ databases">
        <title>Genome of Polynucleobacter sp. MWH-Feld-100.</title>
        <authorList>
            <person name="Hahn M.W."/>
        </authorList>
    </citation>
    <scope>NUCLEOTIDE SEQUENCE [LARGE SCALE GENOMIC DNA]</scope>
    <source>
        <strain evidence="7 8">MWH-Feld-100</strain>
    </source>
</reference>
<dbReference type="Proteomes" id="UP000197528">
    <property type="component" value="Unassembled WGS sequence"/>
</dbReference>
<comment type="caution">
    <text evidence="7">The sequence shown here is derived from an EMBL/GenBank/DDBJ whole genome shotgun (WGS) entry which is preliminary data.</text>
</comment>
<dbReference type="SUPFAM" id="SSF52540">
    <property type="entry name" value="P-loop containing nucleoside triphosphate hydrolases"/>
    <property type="match status" value="1"/>
</dbReference>
<comment type="pathway">
    <text evidence="5">Cofactor biosynthesis; coenzyme A biosynthesis; CoA from (R)-pantothenate: step 5/5.</text>
</comment>
<dbReference type="GO" id="GO:0005737">
    <property type="term" value="C:cytoplasm"/>
    <property type="evidence" value="ECO:0007669"/>
    <property type="project" value="UniProtKB-SubCell"/>
</dbReference>
<evidence type="ECO:0000256" key="6">
    <source>
        <dbReference type="NCBIfam" id="TIGR00152"/>
    </source>
</evidence>
<comment type="catalytic activity">
    <reaction evidence="5">
        <text>3'-dephospho-CoA + ATP = ADP + CoA + H(+)</text>
        <dbReference type="Rhea" id="RHEA:18245"/>
        <dbReference type="ChEBI" id="CHEBI:15378"/>
        <dbReference type="ChEBI" id="CHEBI:30616"/>
        <dbReference type="ChEBI" id="CHEBI:57287"/>
        <dbReference type="ChEBI" id="CHEBI:57328"/>
        <dbReference type="ChEBI" id="CHEBI:456216"/>
        <dbReference type="EC" id="2.7.1.24"/>
    </reaction>
</comment>
<keyword evidence="5" id="KW-0808">Transferase</keyword>
<dbReference type="CDD" id="cd02022">
    <property type="entry name" value="DPCK"/>
    <property type="match status" value="1"/>
</dbReference>
<dbReference type="InterPro" id="IPR027417">
    <property type="entry name" value="P-loop_NTPase"/>
</dbReference>
<dbReference type="EC" id="2.7.1.24" evidence="5 6"/>
<evidence type="ECO:0000256" key="2">
    <source>
        <dbReference type="ARBA" id="ARBA00022741"/>
    </source>
</evidence>
<dbReference type="GO" id="GO:0005524">
    <property type="term" value="F:ATP binding"/>
    <property type="evidence" value="ECO:0007669"/>
    <property type="project" value="UniProtKB-UniRule"/>
</dbReference>
<keyword evidence="5" id="KW-0963">Cytoplasm</keyword>
<keyword evidence="2 5" id="KW-0547">Nucleotide-binding</keyword>
<dbReference type="Gene3D" id="3.40.50.300">
    <property type="entry name" value="P-loop containing nucleotide triphosphate hydrolases"/>
    <property type="match status" value="1"/>
</dbReference>
<evidence type="ECO:0000256" key="4">
    <source>
        <dbReference type="ARBA" id="ARBA00022993"/>
    </source>
</evidence>
<keyword evidence="8" id="KW-1185">Reference proteome</keyword>
<keyword evidence="5 7" id="KW-0418">Kinase</keyword>
<protein>
    <recommendedName>
        <fullName evidence="5 6">Dephospho-CoA kinase</fullName>
        <ecNumber evidence="5 6">2.7.1.24</ecNumber>
    </recommendedName>
    <alternativeName>
        <fullName evidence="5">Dephosphocoenzyme A kinase</fullName>
    </alternativeName>
</protein>
<dbReference type="OrthoDB" id="9812943at2"/>
<dbReference type="UniPathway" id="UPA00241">
    <property type="reaction ID" value="UER00356"/>
</dbReference>
<organism evidence="7 8">
    <name type="scientific">Polynucleobacter campilacus</name>
    <dbReference type="NCBI Taxonomy" id="1743163"/>
    <lineage>
        <taxon>Bacteria</taxon>
        <taxon>Pseudomonadati</taxon>
        <taxon>Pseudomonadota</taxon>
        <taxon>Betaproteobacteria</taxon>
        <taxon>Burkholderiales</taxon>
        <taxon>Burkholderiaceae</taxon>
        <taxon>Polynucleobacter</taxon>
    </lineage>
</organism>
<evidence type="ECO:0000256" key="5">
    <source>
        <dbReference type="HAMAP-Rule" id="MF_00376"/>
    </source>
</evidence>
<evidence type="ECO:0000313" key="8">
    <source>
        <dbReference type="Proteomes" id="UP000197528"/>
    </source>
</evidence>
<gene>
    <name evidence="5" type="primary">coaE</name>
    <name evidence="7" type="ORF">CBI31_07475</name>
</gene>
<dbReference type="PANTHER" id="PTHR10695:SF46">
    <property type="entry name" value="BIFUNCTIONAL COENZYME A SYNTHASE-RELATED"/>
    <property type="match status" value="1"/>
</dbReference>
<keyword evidence="3 5" id="KW-0067">ATP-binding</keyword>
<evidence type="ECO:0000256" key="1">
    <source>
        <dbReference type="ARBA" id="ARBA00009018"/>
    </source>
</evidence>
<dbReference type="InterPro" id="IPR001977">
    <property type="entry name" value="Depp_CoAkinase"/>
</dbReference>
<keyword evidence="4 5" id="KW-0173">Coenzyme A biosynthesis</keyword>
<dbReference type="Pfam" id="PF01121">
    <property type="entry name" value="CoaE"/>
    <property type="match status" value="1"/>
</dbReference>
<proteinExistence type="inferred from homology"/>
<name>A0A254Q003_9BURK</name>
<sequence length="228" mass="24798">MATAPPTPTAEQSDLSPLKGHTPLIGLTGGIGSGKTAVSDLLAELGAGIVDTDLIAHQITAPHGAAIALIEKQFGPDFIAADGALNRDKMRSLVFNKPEARKSLEAITHPLTRQETVRQALALSKEGVPYLVFVVPLLIESGSWIELIDLLVLVDCPEETQVQRVMQRSNLPREEVERILAAQASREERLKHADIVIENQGSLKDLEVEVQDLHQKILQFQKDQPSSS</sequence>
<dbReference type="GO" id="GO:0004140">
    <property type="term" value="F:dephospho-CoA kinase activity"/>
    <property type="evidence" value="ECO:0007669"/>
    <property type="project" value="UniProtKB-UniRule"/>
</dbReference>
<evidence type="ECO:0000313" key="7">
    <source>
        <dbReference type="EMBL" id="OWS70151.1"/>
    </source>
</evidence>
<dbReference type="PANTHER" id="PTHR10695">
    <property type="entry name" value="DEPHOSPHO-COA KINASE-RELATED"/>
    <property type="match status" value="1"/>
</dbReference>
<comment type="subcellular location">
    <subcellularLocation>
        <location evidence="5">Cytoplasm</location>
    </subcellularLocation>
</comment>
<dbReference type="EMBL" id="NGUP01000003">
    <property type="protein sequence ID" value="OWS70151.1"/>
    <property type="molecule type" value="Genomic_DNA"/>
</dbReference>
<dbReference type="NCBIfam" id="TIGR00152">
    <property type="entry name" value="dephospho-CoA kinase"/>
    <property type="match status" value="1"/>
</dbReference>
<comment type="similarity">
    <text evidence="1 5">Belongs to the CoaE family.</text>
</comment>
<feature type="binding site" evidence="5">
    <location>
        <begin position="32"/>
        <end position="37"/>
    </location>
    <ligand>
        <name>ATP</name>
        <dbReference type="ChEBI" id="CHEBI:30616"/>
    </ligand>
</feature>
<dbReference type="GO" id="GO:0015937">
    <property type="term" value="P:coenzyme A biosynthetic process"/>
    <property type="evidence" value="ECO:0007669"/>
    <property type="project" value="UniProtKB-UniRule"/>
</dbReference>
<dbReference type="HAMAP" id="MF_00376">
    <property type="entry name" value="Dephospho_CoA_kinase"/>
    <property type="match status" value="1"/>
</dbReference>
<accession>A0A254Q003</accession>
<comment type="function">
    <text evidence="5">Catalyzes the phosphorylation of the 3'-hydroxyl group of dephosphocoenzyme A to form coenzyme A.</text>
</comment>